<proteinExistence type="predicted"/>
<name>A0A0F9QR90_9ZZZZ</name>
<reference evidence="1" key="1">
    <citation type="journal article" date="2015" name="Nature">
        <title>Complex archaea that bridge the gap between prokaryotes and eukaryotes.</title>
        <authorList>
            <person name="Spang A."/>
            <person name="Saw J.H."/>
            <person name="Jorgensen S.L."/>
            <person name="Zaremba-Niedzwiedzka K."/>
            <person name="Martijn J."/>
            <person name="Lind A.E."/>
            <person name="van Eijk R."/>
            <person name="Schleper C."/>
            <person name="Guy L."/>
            <person name="Ettema T.J."/>
        </authorList>
    </citation>
    <scope>NUCLEOTIDE SEQUENCE</scope>
</reference>
<accession>A0A0F9QR90</accession>
<dbReference type="EMBL" id="LAZR01003687">
    <property type="protein sequence ID" value="KKN15686.1"/>
    <property type="molecule type" value="Genomic_DNA"/>
</dbReference>
<gene>
    <name evidence="1" type="ORF">LCGC14_0983250</name>
</gene>
<dbReference type="AlphaFoldDB" id="A0A0F9QR90"/>
<sequence length="40" mass="4238">MLVVVVGSLLGIALYDEFVAAPNRPVVTVDETAITAQTYT</sequence>
<protein>
    <submittedName>
        <fullName evidence="1">Uncharacterized protein</fullName>
    </submittedName>
</protein>
<feature type="non-terminal residue" evidence="1">
    <location>
        <position position="40"/>
    </location>
</feature>
<organism evidence="1">
    <name type="scientific">marine sediment metagenome</name>
    <dbReference type="NCBI Taxonomy" id="412755"/>
    <lineage>
        <taxon>unclassified sequences</taxon>
        <taxon>metagenomes</taxon>
        <taxon>ecological metagenomes</taxon>
    </lineage>
</organism>
<comment type="caution">
    <text evidence="1">The sequence shown here is derived from an EMBL/GenBank/DDBJ whole genome shotgun (WGS) entry which is preliminary data.</text>
</comment>
<evidence type="ECO:0000313" key="1">
    <source>
        <dbReference type="EMBL" id="KKN15686.1"/>
    </source>
</evidence>